<evidence type="ECO:0000313" key="2">
    <source>
        <dbReference type="EMBL" id="CNV24917.1"/>
    </source>
</evidence>
<dbReference type="Proteomes" id="UP000039541">
    <property type="component" value="Unassembled WGS sequence"/>
</dbReference>
<evidence type="ECO:0000313" key="3">
    <source>
        <dbReference type="Proteomes" id="UP000039541"/>
    </source>
</evidence>
<evidence type="ECO:0000256" key="1">
    <source>
        <dbReference type="SAM" id="MobiDB-lite"/>
    </source>
</evidence>
<protein>
    <submittedName>
        <fullName evidence="2">Uncharacterized protein</fullName>
    </submittedName>
</protein>
<dbReference type="AlphaFoldDB" id="A0A655ELH6"/>
<sequence>MQYSLQDIVRLIDLFPGHRLYAEAITATGFLAFFLRQDLIIGYISFRFRQRFLIAWLIDGKQDLILFHQLVIMHVYMGNQARDIRGNSDDIGAKTRVSRPGRFGVIHPGAENGDKGQNNQYEGNGRTGEFSC</sequence>
<gene>
    <name evidence="2" type="ORF">ERS008202_04744</name>
</gene>
<accession>A0A655ELH6</accession>
<name>A0A655ELH6_SALET</name>
<feature type="region of interest" description="Disordered" evidence="1">
    <location>
        <begin position="108"/>
        <end position="132"/>
    </location>
</feature>
<organism evidence="2 3">
    <name type="scientific">Salmonella enterica subsp. enterica serovar Bovismorbificans</name>
    <dbReference type="NCBI Taxonomy" id="58097"/>
    <lineage>
        <taxon>Bacteria</taxon>
        <taxon>Pseudomonadati</taxon>
        <taxon>Pseudomonadota</taxon>
        <taxon>Gammaproteobacteria</taxon>
        <taxon>Enterobacterales</taxon>
        <taxon>Enterobacteriaceae</taxon>
        <taxon>Salmonella</taxon>
    </lineage>
</organism>
<proteinExistence type="predicted"/>
<dbReference type="EMBL" id="CQPC01000112">
    <property type="protein sequence ID" value="CNV24917.1"/>
    <property type="molecule type" value="Genomic_DNA"/>
</dbReference>
<reference evidence="2 3" key="1">
    <citation type="submission" date="2015-03" db="EMBL/GenBank/DDBJ databases">
        <authorList>
            <consortium name="Pathogen Informatics"/>
        </authorList>
    </citation>
    <scope>NUCLEOTIDE SEQUENCE [LARGE SCALE GENOMIC DNA]</scope>
    <source>
        <strain evidence="2 3">3476</strain>
    </source>
</reference>